<evidence type="ECO:0000313" key="3">
    <source>
        <dbReference type="Proteomes" id="UP000028870"/>
    </source>
</evidence>
<proteinExistence type="predicted"/>
<dbReference type="EMBL" id="CCBB010000003">
    <property type="protein sequence ID" value="CDO09610.1"/>
    <property type="molecule type" value="Genomic_DNA"/>
</dbReference>
<evidence type="ECO:0000256" key="1">
    <source>
        <dbReference type="SAM" id="SignalP"/>
    </source>
</evidence>
<keyword evidence="1" id="KW-0732">Signal</keyword>
<organism evidence="2 3">
    <name type="scientific">Mycolicibacterium cosmeticum</name>
    <dbReference type="NCBI Taxonomy" id="258533"/>
    <lineage>
        <taxon>Bacteria</taxon>
        <taxon>Bacillati</taxon>
        <taxon>Actinomycetota</taxon>
        <taxon>Actinomycetes</taxon>
        <taxon>Mycobacteriales</taxon>
        <taxon>Mycobacteriaceae</taxon>
        <taxon>Mycolicibacterium</taxon>
    </lineage>
</organism>
<keyword evidence="3" id="KW-1185">Reference proteome</keyword>
<feature type="chain" id="PRO_5004919566" description="Secreted protein" evidence="1">
    <location>
        <begin position="31"/>
        <end position="187"/>
    </location>
</feature>
<evidence type="ECO:0008006" key="4">
    <source>
        <dbReference type="Google" id="ProtNLM"/>
    </source>
</evidence>
<sequence length="187" mass="19155">MLSKMLTALVGAVSAAAVGMPGISLPVAMADPAPAPAPPPPPNISGYQLAKPSQFMLNDGSMYAFVVPGGLTCIMMRTTGDYGCGGQTPAPPVEANAVTGGQVGPPAFAMTNASIYGSLVGKINPLLPNNKISYKNITCGTDGVMTTCQNSFDQSGFVLSPSGSFIVNQTNPLVDRPEGSVRNPFFN</sequence>
<comment type="caution">
    <text evidence="2">The sequence shown here is derived from an EMBL/GenBank/DDBJ whole genome shotgun (WGS) entry which is preliminary data.</text>
</comment>
<reference evidence="2" key="1">
    <citation type="submission" date="2014-03" db="EMBL/GenBank/DDBJ databases">
        <title>Draft Genome Sequence of Mycobacterium cosmeticum DSM 44829.</title>
        <authorList>
            <person name="Croce O."/>
            <person name="Robert C."/>
            <person name="Raoult D."/>
            <person name="Drancourt M."/>
        </authorList>
    </citation>
    <scope>NUCLEOTIDE SEQUENCE [LARGE SCALE GENOMIC DNA]</scope>
    <source>
        <strain evidence="2">DSM 44829</strain>
    </source>
</reference>
<dbReference type="RefSeq" id="WP_234709654.1">
    <property type="nucleotide sequence ID" value="NZ_CCBB010000003.1"/>
</dbReference>
<evidence type="ECO:0000313" key="2">
    <source>
        <dbReference type="EMBL" id="CDO09610.1"/>
    </source>
</evidence>
<feature type="signal peptide" evidence="1">
    <location>
        <begin position="1"/>
        <end position="30"/>
    </location>
</feature>
<dbReference type="eggNOG" id="ENOG5031MQE">
    <property type="taxonomic scope" value="Bacteria"/>
</dbReference>
<dbReference type="Proteomes" id="UP000028870">
    <property type="component" value="Unassembled WGS sequence"/>
</dbReference>
<reference evidence="2" key="2">
    <citation type="submission" date="2014-03" db="EMBL/GenBank/DDBJ databases">
        <authorList>
            <person name="Urmite Genomes"/>
        </authorList>
    </citation>
    <scope>NUCLEOTIDE SEQUENCE</scope>
    <source>
        <strain evidence="2">DSM 44829</strain>
    </source>
</reference>
<name>W9BLG5_MYCCO</name>
<protein>
    <recommendedName>
        <fullName evidence="4">Secreted protein</fullName>
    </recommendedName>
</protein>
<dbReference type="AlphaFoldDB" id="W9BLG5"/>
<gene>
    <name evidence="2" type="ORF">BN977_04433</name>
</gene>
<accession>W9BLG5</accession>
<dbReference type="STRING" id="258533.BN977_04433"/>